<proteinExistence type="predicted"/>
<dbReference type="OrthoDB" id="7859107at2"/>
<dbReference type="EMBL" id="QCYH01000009">
    <property type="protein sequence ID" value="PVA09306.1"/>
    <property type="molecule type" value="Genomic_DNA"/>
</dbReference>
<evidence type="ECO:0000313" key="1">
    <source>
        <dbReference type="EMBL" id="PVA09306.1"/>
    </source>
</evidence>
<name>A0A2T7G4J3_9RHOB</name>
<evidence type="ECO:0000313" key="2">
    <source>
        <dbReference type="Proteomes" id="UP000244446"/>
    </source>
</evidence>
<comment type="caution">
    <text evidence="1">The sequence shown here is derived from an EMBL/GenBank/DDBJ whole genome shotgun (WGS) entry which is preliminary data.</text>
</comment>
<dbReference type="RefSeq" id="WP_108692926.1">
    <property type="nucleotide sequence ID" value="NZ_QCYH01000009.1"/>
</dbReference>
<accession>A0A2T7G4J3</accession>
<keyword evidence="2" id="KW-1185">Reference proteome</keyword>
<protein>
    <submittedName>
        <fullName evidence="1">Uncharacterized protein</fullName>
    </submittedName>
</protein>
<dbReference type="Proteomes" id="UP000244446">
    <property type="component" value="Unassembled WGS sequence"/>
</dbReference>
<gene>
    <name evidence="1" type="ORF">DC366_14350</name>
</gene>
<organism evidence="1 2">
    <name type="scientific">Pelagivirga sediminicola</name>
    <dbReference type="NCBI Taxonomy" id="2170575"/>
    <lineage>
        <taxon>Bacteria</taxon>
        <taxon>Pseudomonadati</taxon>
        <taxon>Pseudomonadota</taxon>
        <taxon>Alphaproteobacteria</taxon>
        <taxon>Rhodobacterales</taxon>
        <taxon>Paracoccaceae</taxon>
        <taxon>Pelagivirga</taxon>
    </lineage>
</organism>
<sequence length="68" mass="7658">MVIVVDLIVAFVLVLIFSDRRTRNCRWREDRTLDAGDGRAYRCMTCGAIDHTTTGRPPKDCKAGTETL</sequence>
<reference evidence="1 2" key="1">
    <citation type="submission" date="2018-04" db="EMBL/GenBank/DDBJ databases">
        <title>Pelagivirga bohaiensis gen. nov., sp. nov., a bacterium isolated from the Bohai Sea.</title>
        <authorList>
            <person name="Ji X."/>
        </authorList>
    </citation>
    <scope>NUCLEOTIDE SEQUENCE [LARGE SCALE GENOMIC DNA]</scope>
    <source>
        <strain evidence="1 2">BH-SD19</strain>
    </source>
</reference>
<dbReference type="AlphaFoldDB" id="A0A2T7G4J3"/>